<dbReference type="InterPro" id="IPR002018">
    <property type="entry name" value="CarbesteraseB"/>
</dbReference>
<accession>A0A0A7ENT2</accession>
<proteinExistence type="evidence at transcript level"/>
<keyword evidence="3" id="KW-0378">Hydrolase</keyword>
<dbReference type="PANTHER" id="PTHR43142:SF1">
    <property type="entry name" value="CARBOXYLIC ESTER HYDROLASE"/>
    <property type="match status" value="1"/>
</dbReference>
<reference evidence="6" key="1">
    <citation type="submission" date="2014-07" db="EMBL/GenBank/DDBJ databases">
        <title>Identification of esterase genes and their expression profiles in several pesticides treated Colorado potato beetle, Leptinotarsa decemlineata.</title>
        <authorList>
            <person name="Lv F."/>
            <person name="Fu K."/>
        </authorList>
    </citation>
    <scope>NUCLEOTIDE SEQUENCE</scope>
</reference>
<dbReference type="PANTHER" id="PTHR43142">
    <property type="entry name" value="CARBOXYLIC ESTER HYDROLASE"/>
    <property type="match status" value="1"/>
</dbReference>
<name>A0A0A7ENT2_LEPDE</name>
<dbReference type="AlphaFoldDB" id="A0A0A7ENT2"/>
<dbReference type="InterPro" id="IPR029058">
    <property type="entry name" value="AB_hydrolase_fold"/>
</dbReference>
<evidence type="ECO:0000259" key="5">
    <source>
        <dbReference type="Pfam" id="PF00135"/>
    </source>
</evidence>
<dbReference type="ESTHER" id="lepde-a0a0a7ent2">
    <property type="family name" value="Carb_B_Arthropoda"/>
</dbReference>
<feature type="domain" description="Carboxylesterase type B" evidence="5">
    <location>
        <begin position="3"/>
        <end position="519"/>
    </location>
</feature>
<dbReference type="GO" id="GO:0052689">
    <property type="term" value="F:carboxylic ester hydrolase activity"/>
    <property type="evidence" value="ECO:0007669"/>
    <property type="project" value="UniProtKB-KW"/>
</dbReference>
<dbReference type="OrthoDB" id="19653at2759"/>
<protein>
    <submittedName>
        <fullName evidence="6">Putative alpha-esterase</fullName>
    </submittedName>
</protein>
<organism evidence="6">
    <name type="scientific">Leptinotarsa decemlineata</name>
    <name type="common">Colorado potato beetle</name>
    <name type="synonym">Doryphora decemlineata</name>
    <dbReference type="NCBI Taxonomy" id="7539"/>
    <lineage>
        <taxon>Eukaryota</taxon>
        <taxon>Metazoa</taxon>
        <taxon>Ecdysozoa</taxon>
        <taxon>Arthropoda</taxon>
        <taxon>Hexapoda</taxon>
        <taxon>Insecta</taxon>
        <taxon>Pterygota</taxon>
        <taxon>Neoptera</taxon>
        <taxon>Endopterygota</taxon>
        <taxon>Coleoptera</taxon>
        <taxon>Polyphaga</taxon>
        <taxon>Cucujiformia</taxon>
        <taxon>Chrysomeloidea</taxon>
        <taxon>Chrysomelidae</taxon>
        <taxon>Chrysomelinae</taxon>
        <taxon>Doryphorini</taxon>
        <taxon>Leptinotarsa</taxon>
    </lineage>
</organism>
<dbReference type="Gene3D" id="3.40.50.1820">
    <property type="entry name" value="alpha/beta hydrolase"/>
    <property type="match status" value="1"/>
</dbReference>
<evidence type="ECO:0000256" key="2">
    <source>
        <dbReference type="ARBA" id="ARBA00022487"/>
    </source>
</evidence>
<dbReference type="Pfam" id="PF00135">
    <property type="entry name" value="COesterase"/>
    <property type="match status" value="1"/>
</dbReference>
<sequence>MAEPLVSVREGKLLGSVKSDLNGKTFFSFQGIPYAKPPLGELRFKAPQPPEKWKGVRDATKEGSECYAKGISAYVGSEDCLVLNVFTREISGSTLKPVMFWIHGGEFTSSSGNSDLYGLEFLLTEDIVLVTFNYRLGPLGFLRLRDPSLGVPGNAGLKDMVMALKWVQRNIKQFSGDPNNVTIFGESAGGAAVHLLMLSPTAKGLFHKAISQSGCATNVWASCSKYTIHQLAENLGVYTNDEELLLKHLRNVSLEELFRASEKIPDHLMVGVFRPFGPVVEEPSDEEAFLSEDPSTIMKSGNYTKVPLIIGCCNREGMFVYSLCITGKTNKLLLDETVVPRSMNLRVGSDIYKRAVEEIKRFYFHNNENPLTDLDNIYRLYTDNAFQYEVYKTAKSHLDSSKTPIFFYNFFLDTELNFMKPLYGMNEPGVCHAEDIAYLFKSFFTPDIEPGSAELVGILRMVKLWANFAKYGNPTPTNDDPLLPVKWSPVTANSFQVLDIGEELKILPDHPERKAMEFWDRMHMIKPINFQL</sequence>
<dbReference type="EMBL" id="KM234964">
    <property type="protein sequence ID" value="AIY68378.1"/>
    <property type="molecule type" value="mRNA"/>
</dbReference>
<evidence type="ECO:0000256" key="1">
    <source>
        <dbReference type="ARBA" id="ARBA00005964"/>
    </source>
</evidence>
<comment type="similarity">
    <text evidence="1">Belongs to the type-B carboxylesterase/lipase family.</text>
</comment>
<evidence type="ECO:0000256" key="3">
    <source>
        <dbReference type="ARBA" id="ARBA00022801"/>
    </source>
</evidence>
<evidence type="ECO:0000256" key="4">
    <source>
        <dbReference type="ARBA" id="ARBA00023180"/>
    </source>
</evidence>
<keyword evidence="2" id="KW-0719">Serine esterase</keyword>
<evidence type="ECO:0000313" key="6">
    <source>
        <dbReference type="EMBL" id="AIY68378.1"/>
    </source>
</evidence>
<dbReference type="SUPFAM" id="SSF53474">
    <property type="entry name" value="alpha/beta-Hydrolases"/>
    <property type="match status" value="1"/>
</dbReference>
<keyword evidence="4" id="KW-0325">Glycoprotein</keyword>